<evidence type="ECO:0000313" key="2">
    <source>
        <dbReference type="Proteomes" id="UP001432014"/>
    </source>
</evidence>
<organism evidence="1 2">
    <name type="scientific">Kitasatospora herbaricolor</name>
    <dbReference type="NCBI Taxonomy" id="68217"/>
    <lineage>
        <taxon>Bacteria</taxon>
        <taxon>Bacillati</taxon>
        <taxon>Actinomycetota</taxon>
        <taxon>Actinomycetes</taxon>
        <taxon>Kitasatosporales</taxon>
        <taxon>Streptomycetaceae</taxon>
        <taxon>Kitasatospora</taxon>
    </lineage>
</organism>
<dbReference type="Pfam" id="PF19746">
    <property type="entry name" value="DUF6233"/>
    <property type="match status" value="1"/>
</dbReference>
<dbReference type="Proteomes" id="UP001432014">
    <property type="component" value="Chromosome"/>
</dbReference>
<accession>A0ABZ1W0F9</accession>
<evidence type="ECO:0000313" key="1">
    <source>
        <dbReference type="EMBL" id="WUS54320.1"/>
    </source>
</evidence>
<proteinExistence type="predicted"/>
<protein>
    <submittedName>
        <fullName evidence="1">DUF6233 domain-containing protein</fullName>
    </submittedName>
</protein>
<keyword evidence="2" id="KW-1185">Reference proteome</keyword>
<sequence length="70" mass="7579">MPYSGRSPRARGRPRRAGDPILLLHRADCWLAPAGSQPVTDDEAHRLVGAGARLCDACLPGRAETWDARS</sequence>
<dbReference type="InterPro" id="IPR046200">
    <property type="entry name" value="DUF6233"/>
</dbReference>
<reference evidence="1 2" key="1">
    <citation type="submission" date="2022-10" db="EMBL/GenBank/DDBJ databases">
        <title>The complete genomes of actinobacterial strains from the NBC collection.</title>
        <authorList>
            <person name="Joergensen T.S."/>
            <person name="Alvarez Arevalo M."/>
            <person name="Sterndorff E.B."/>
            <person name="Faurdal D."/>
            <person name="Vuksanovic O."/>
            <person name="Mourched A.-S."/>
            <person name="Charusanti P."/>
            <person name="Shaw S."/>
            <person name="Blin K."/>
            <person name="Weber T."/>
        </authorList>
    </citation>
    <scope>NUCLEOTIDE SEQUENCE [LARGE SCALE GENOMIC DNA]</scope>
    <source>
        <strain evidence="1 2">NBC_01247</strain>
    </source>
</reference>
<gene>
    <name evidence="1" type="ORF">OG469_01650</name>
</gene>
<name>A0ABZ1W0F9_9ACTN</name>
<dbReference type="RefSeq" id="WP_329492932.1">
    <property type="nucleotide sequence ID" value="NZ_CP108460.1"/>
</dbReference>
<dbReference type="EMBL" id="CP108482">
    <property type="protein sequence ID" value="WUS54320.1"/>
    <property type="molecule type" value="Genomic_DNA"/>
</dbReference>